<dbReference type="Proteomes" id="UP000249377">
    <property type="component" value="Unassembled WGS sequence"/>
</dbReference>
<feature type="domain" description="LysM" evidence="3">
    <location>
        <begin position="207"/>
        <end position="251"/>
    </location>
</feature>
<evidence type="ECO:0000256" key="1">
    <source>
        <dbReference type="SAM" id="MobiDB-lite"/>
    </source>
</evidence>
<dbReference type="InterPro" id="IPR018392">
    <property type="entry name" value="LysM"/>
</dbReference>
<evidence type="ECO:0000313" key="5">
    <source>
        <dbReference type="Proteomes" id="UP000249377"/>
    </source>
</evidence>
<dbReference type="Pfam" id="PF01476">
    <property type="entry name" value="LysM"/>
    <property type="match status" value="1"/>
</dbReference>
<evidence type="ECO:0000259" key="3">
    <source>
        <dbReference type="PROSITE" id="PS51782"/>
    </source>
</evidence>
<evidence type="ECO:0000313" key="4">
    <source>
        <dbReference type="EMBL" id="RAQ30061.1"/>
    </source>
</evidence>
<proteinExistence type="predicted"/>
<dbReference type="PANTHER" id="PTHR33734">
    <property type="entry name" value="LYSM DOMAIN-CONTAINING GPI-ANCHORED PROTEIN 2"/>
    <property type="match status" value="1"/>
</dbReference>
<dbReference type="GO" id="GO:0008932">
    <property type="term" value="F:lytic endotransglycosylase activity"/>
    <property type="evidence" value="ECO:0007669"/>
    <property type="project" value="TreeGrafter"/>
</dbReference>
<protein>
    <recommendedName>
        <fullName evidence="3">LysM domain-containing protein</fullName>
    </recommendedName>
</protein>
<keyword evidence="5" id="KW-1185">Reference proteome</keyword>
<dbReference type="EMBL" id="QLYR01000001">
    <property type="protein sequence ID" value="RAQ30061.1"/>
    <property type="molecule type" value="Genomic_DNA"/>
</dbReference>
<evidence type="ECO:0000256" key="2">
    <source>
        <dbReference type="SAM" id="Phobius"/>
    </source>
</evidence>
<feature type="transmembrane region" description="Helical" evidence="2">
    <location>
        <begin position="45"/>
        <end position="68"/>
    </location>
</feature>
<dbReference type="Gene3D" id="3.10.350.10">
    <property type="entry name" value="LysM domain"/>
    <property type="match status" value="1"/>
</dbReference>
<feature type="compositionally biased region" description="Low complexity" evidence="1">
    <location>
        <begin position="262"/>
        <end position="271"/>
    </location>
</feature>
<dbReference type="PANTHER" id="PTHR33734:SF22">
    <property type="entry name" value="MEMBRANE-BOUND LYTIC MUREIN TRANSGLYCOSYLASE D"/>
    <property type="match status" value="1"/>
</dbReference>
<feature type="region of interest" description="Disordered" evidence="1">
    <location>
        <begin position="256"/>
        <end position="295"/>
    </location>
</feature>
<dbReference type="InterPro" id="IPR036779">
    <property type="entry name" value="LysM_dom_sf"/>
</dbReference>
<keyword evidence="2" id="KW-1133">Transmembrane helix</keyword>
<dbReference type="PROSITE" id="PS51782">
    <property type="entry name" value="LYSM"/>
    <property type="match status" value="1"/>
</dbReference>
<feature type="region of interest" description="Disordered" evidence="1">
    <location>
        <begin position="187"/>
        <end position="206"/>
    </location>
</feature>
<dbReference type="SUPFAM" id="SSF54106">
    <property type="entry name" value="LysM domain"/>
    <property type="match status" value="1"/>
</dbReference>
<dbReference type="CDD" id="cd00118">
    <property type="entry name" value="LysM"/>
    <property type="match status" value="1"/>
</dbReference>
<comment type="caution">
    <text evidence="4">The sequence shown here is derived from an EMBL/GenBank/DDBJ whole genome shotgun (WGS) entry which is preliminary data.</text>
</comment>
<organism evidence="4 5">
    <name type="scientific">Hydrogeniiclostridium mannosilyticum</name>
    <dbReference type="NCBI Taxonomy" id="2764322"/>
    <lineage>
        <taxon>Bacteria</taxon>
        <taxon>Bacillati</taxon>
        <taxon>Bacillota</taxon>
        <taxon>Clostridia</taxon>
        <taxon>Eubacteriales</taxon>
        <taxon>Acutalibacteraceae</taxon>
        <taxon>Hydrogeniiclostridium</taxon>
    </lineage>
</organism>
<keyword evidence="2" id="KW-0812">Transmembrane</keyword>
<sequence>MCLLIAVKEKEDKIRKEAVALKQWIKSALYVPKHSKPTDENILRLLMPSFLGMILCMVFLAGTTWAWFTASVQTQPQTIEAANYDITVLIKDGNNQPLEKTEKGYLLSANAEYTITLTAGGTAKEFGGYCIVRCEEATLYTTQLRPGDTLPFTLIPEKEGIYTFTGVWGSYSGKPDITNGCTIGRKKETQRVPEVSEPQQNSAGRKDVHIVQAEDSLWGIAAQYGITVEKIATYNDIAQDAVLQIGQEIKIPPQDYEVPAASSTSSILPEESSSKPGEAAESRGDESAETSSDSE</sequence>
<reference evidence="4 5" key="1">
    <citation type="submission" date="2018-06" db="EMBL/GenBank/DDBJ databases">
        <title>Noncontiguous genome sequence of Ruminococcaceae bacterium ASD2818.</title>
        <authorList>
            <person name="Chaplin A.V."/>
            <person name="Sokolova S.R."/>
            <person name="Kochetkova T.O."/>
            <person name="Goltsov A.Y."/>
            <person name="Trofimov D.Y."/>
            <person name="Efimov B.A."/>
        </authorList>
    </citation>
    <scope>NUCLEOTIDE SEQUENCE [LARGE SCALE GENOMIC DNA]</scope>
    <source>
        <strain evidence="4 5">ASD2818</strain>
    </source>
</reference>
<dbReference type="SMART" id="SM00257">
    <property type="entry name" value="LysM"/>
    <property type="match status" value="1"/>
</dbReference>
<gene>
    <name evidence="4" type="ORF">DPQ25_00700</name>
</gene>
<accession>A0A328UG78</accession>
<dbReference type="AlphaFoldDB" id="A0A328UG78"/>
<name>A0A328UG78_9FIRM</name>
<keyword evidence="2" id="KW-0472">Membrane</keyword>